<keyword evidence="11 13" id="KW-0456">Lyase</keyword>
<keyword evidence="10 13" id="KW-0411">Iron-sulfur</keyword>
<evidence type="ECO:0000256" key="13">
    <source>
        <dbReference type="HAMAP-Rule" id="MF_01026"/>
    </source>
</evidence>
<dbReference type="PROSITE" id="PS01244">
    <property type="entry name" value="ACONITASE_2"/>
    <property type="match status" value="1"/>
</dbReference>
<evidence type="ECO:0000313" key="16">
    <source>
        <dbReference type="Proteomes" id="UP000283003"/>
    </source>
</evidence>
<evidence type="ECO:0000313" key="15">
    <source>
        <dbReference type="EMBL" id="RVQ64865.1"/>
    </source>
</evidence>
<dbReference type="SUPFAM" id="SSF53732">
    <property type="entry name" value="Aconitase iron-sulfur domain"/>
    <property type="match status" value="1"/>
</dbReference>
<keyword evidence="5 13" id="KW-0432">Leucine biosynthesis</keyword>
<dbReference type="Proteomes" id="UP000283003">
    <property type="component" value="Unassembled WGS sequence"/>
</dbReference>
<name>A0A437GUN7_9SPHN</name>
<comment type="catalytic activity">
    <reaction evidence="1 13">
        <text>(2R,3S)-3-isopropylmalate = (2S)-2-isopropylmalate</text>
        <dbReference type="Rhea" id="RHEA:32287"/>
        <dbReference type="ChEBI" id="CHEBI:1178"/>
        <dbReference type="ChEBI" id="CHEBI:35121"/>
        <dbReference type="EC" id="4.2.1.33"/>
    </reaction>
</comment>
<dbReference type="PANTHER" id="PTHR43822:SF9">
    <property type="entry name" value="3-ISOPROPYLMALATE DEHYDRATASE"/>
    <property type="match status" value="1"/>
</dbReference>
<gene>
    <name evidence="13 15" type="primary">leuC</name>
    <name evidence="15" type="ORF">EKN06_14825</name>
</gene>
<evidence type="ECO:0000256" key="12">
    <source>
        <dbReference type="ARBA" id="ARBA00023304"/>
    </source>
</evidence>
<comment type="caution">
    <text evidence="15">The sequence shown here is derived from an EMBL/GenBank/DDBJ whole genome shotgun (WGS) entry which is preliminary data.</text>
</comment>
<dbReference type="UniPathway" id="UPA00048">
    <property type="reaction ID" value="UER00071"/>
</dbReference>
<dbReference type="PROSITE" id="PS00450">
    <property type="entry name" value="ACONITASE_1"/>
    <property type="match status" value="1"/>
</dbReference>
<evidence type="ECO:0000256" key="6">
    <source>
        <dbReference type="ARBA" id="ARBA00022485"/>
    </source>
</evidence>
<evidence type="ECO:0000256" key="2">
    <source>
        <dbReference type="ARBA" id="ARBA00002695"/>
    </source>
</evidence>
<dbReference type="InterPro" id="IPR050067">
    <property type="entry name" value="IPM_dehydratase_rel_enz"/>
</dbReference>
<keyword evidence="8 13" id="KW-0479">Metal-binding</keyword>
<dbReference type="AlphaFoldDB" id="A0A437GUN7"/>
<reference evidence="15 16" key="1">
    <citation type="submission" date="2018-12" db="EMBL/GenBank/DDBJ databases">
        <title>Croceicoccus ponticola sp. nov., a lipolytic bacterium isolated from seawater.</title>
        <authorList>
            <person name="Yoon J.-H."/>
        </authorList>
    </citation>
    <scope>NUCLEOTIDE SEQUENCE [LARGE SCALE GENOMIC DNA]</scope>
    <source>
        <strain evidence="15 16">GM-16</strain>
    </source>
</reference>
<dbReference type="FunFam" id="3.30.499.10:FF:000007">
    <property type="entry name" value="3-isopropylmalate dehydratase large subunit"/>
    <property type="match status" value="1"/>
</dbReference>
<evidence type="ECO:0000256" key="8">
    <source>
        <dbReference type="ARBA" id="ARBA00022723"/>
    </source>
</evidence>
<dbReference type="NCBIfam" id="NF009116">
    <property type="entry name" value="PRK12466.1"/>
    <property type="match status" value="1"/>
</dbReference>
<evidence type="ECO:0000259" key="14">
    <source>
        <dbReference type="Pfam" id="PF00330"/>
    </source>
</evidence>
<evidence type="ECO:0000256" key="9">
    <source>
        <dbReference type="ARBA" id="ARBA00023004"/>
    </source>
</evidence>
<organism evidence="15 16">
    <name type="scientific">Croceicoccus ponticola</name>
    <dbReference type="NCBI Taxonomy" id="2217664"/>
    <lineage>
        <taxon>Bacteria</taxon>
        <taxon>Pseudomonadati</taxon>
        <taxon>Pseudomonadota</taxon>
        <taxon>Alphaproteobacteria</taxon>
        <taxon>Sphingomonadales</taxon>
        <taxon>Erythrobacteraceae</taxon>
        <taxon>Croceicoccus</taxon>
    </lineage>
</organism>
<dbReference type="GO" id="GO:0009098">
    <property type="term" value="P:L-leucine biosynthetic process"/>
    <property type="evidence" value="ECO:0007669"/>
    <property type="project" value="UniProtKB-UniRule"/>
</dbReference>
<dbReference type="OrthoDB" id="9802769at2"/>
<dbReference type="NCBIfam" id="TIGR00170">
    <property type="entry name" value="leuC"/>
    <property type="match status" value="1"/>
</dbReference>
<evidence type="ECO:0000256" key="10">
    <source>
        <dbReference type="ARBA" id="ARBA00023014"/>
    </source>
</evidence>
<evidence type="ECO:0000256" key="7">
    <source>
        <dbReference type="ARBA" id="ARBA00022605"/>
    </source>
</evidence>
<dbReference type="EC" id="4.2.1.33" evidence="13"/>
<dbReference type="InterPro" id="IPR033941">
    <property type="entry name" value="IPMI_cat"/>
</dbReference>
<dbReference type="EMBL" id="RXOL01000011">
    <property type="protein sequence ID" value="RVQ64865.1"/>
    <property type="molecule type" value="Genomic_DNA"/>
</dbReference>
<dbReference type="GO" id="GO:0051539">
    <property type="term" value="F:4 iron, 4 sulfur cluster binding"/>
    <property type="evidence" value="ECO:0007669"/>
    <property type="project" value="UniProtKB-KW"/>
</dbReference>
<proteinExistence type="inferred from homology"/>
<feature type="domain" description="Aconitase/3-isopropylmalate dehydratase large subunit alpha/beta/alpha" evidence="14">
    <location>
        <begin position="10"/>
        <end position="467"/>
    </location>
</feature>
<evidence type="ECO:0000256" key="11">
    <source>
        <dbReference type="ARBA" id="ARBA00023239"/>
    </source>
</evidence>
<dbReference type="InterPro" id="IPR001030">
    <property type="entry name" value="Acoase/IPM_deHydtase_lsu_aba"/>
</dbReference>
<keyword evidence="7 13" id="KW-0028">Amino-acid biosynthesis</keyword>
<comment type="pathway">
    <text evidence="3 13">Amino-acid biosynthesis; L-leucine biosynthesis; L-leucine from 3-methyl-2-oxobutanoate: step 2/4.</text>
</comment>
<sequence>MAETSRTLYEKIWDAHVVERQEDGTCLIYIDRHLVHEVTSPQAFESLRSAGRTVRRPDLTLAVPDHNLPTTARRDATGQRIPIADRESAQQLAALETNAPAFGIRYIGDADLEQGIVHVVGPEQGFSLPGATIVCGDSHTAAHGGLGALAFGIGTSEVEHVLATQTLLLKQSKTMEVRVEGQLGPGVTPKDVVLHVIGTIGTAGGTGHVIEFCGNVFEEMSVEGRITVCNMAIEGGARAGLIAPDDKTFSYVKGRPMAPTGDDWDKALAWWKTLRTDPGAKFDKSVHIDAADIEPTVTWGTSPEDTVAIGGVVPDPSSFADPSKQKAARASLEYMGLEPGMRMTDVAVENVFIGSCTNSRIEDLRAAAEVVRGRTKAANVKWAIVVPGSGLVKQQAEAEGLDKIFIEAGLEWREPGCSACLAMNPDKVPAGERCASTSNRNFVGRQGPGARTHLLSPAMAAAAAVTGRLTDVREL</sequence>
<dbReference type="PANTHER" id="PTHR43822">
    <property type="entry name" value="HOMOACONITASE, MITOCHONDRIAL-RELATED"/>
    <property type="match status" value="1"/>
</dbReference>
<evidence type="ECO:0000256" key="4">
    <source>
        <dbReference type="ARBA" id="ARBA00011271"/>
    </source>
</evidence>
<comment type="function">
    <text evidence="2 13">Catalyzes the isomerization between 2-isopropylmalate and 3-isopropylmalate, via the formation of 2-isopropylmaleate.</text>
</comment>
<dbReference type="InterPro" id="IPR036008">
    <property type="entry name" value="Aconitase_4Fe-4S_dom"/>
</dbReference>
<dbReference type="GO" id="GO:0046872">
    <property type="term" value="F:metal ion binding"/>
    <property type="evidence" value="ECO:0007669"/>
    <property type="project" value="UniProtKB-KW"/>
</dbReference>
<dbReference type="CDD" id="cd01583">
    <property type="entry name" value="IPMI"/>
    <property type="match status" value="1"/>
</dbReference>
<feature type="binding site" evidence="13">
    <location>
        <position position="417"/>
    </location>
    <ligand>
        <name>[4Fe-4S] cluster</name>
        <dbReference type="ChEBI" id="CHEBI:49883"/>
    </ligand>
</feature>
<keyword evidence="6 13" id="KW-0004">4Fe-4S</keyword>
<dbReference type="RefSeq" id="WP_127613683.1">
    <property type="nucleotide sequence ID" value="NZ_RXOL01000011.1"/>
</dbReference>
<dbReference type="PRINTS" id="PR00415">
    <property type="entry name" value="ACONITASE"/>
</dbReference>
<dbReference type="Pfam" id="PF00330">
    <property type="entry name" value="Aconitase"/>
    <property type="match status" value="1"/>
</dbReference>
<feature type="binding site" evidence="13">
    <location>
        <position position="356"/>
    </location>
    <ligand>
        <name>[4Fe-4S] cluster</name>
        <dbReference type="ChEBI" id="CHEBI:49883"/>
    </ligand>
</feature>
<comment type="cofactor">
    <cofactor evidence="13">
        <name>[4Fe-4S] cluster</name>
        <dbReference type="ChEBI" id="CHEBI:49883"/>
    </cofactor>
    <text evidence="13">Binds 1 [4Fe-4S] cluster per subunit.</text>
</comment>
<dbReference type="GO" id="GO:0003861">
    <property type="term" value="F:3-isopropylmalate dehydratase activity"/>
    <property type="evidence" value="ECO:0007669"/>
    <property type="project" value="UniProtKB-UniRule"/>
</dbReference>
<dbReference type="InterPro" id="IPR015931">
    <property type="entry name" value="Acnase/IPM_dHydase_lsu_aba_1/3"/>
</dbReference>
<keyword evidence="16" id="KW-1185">Reference proteome</keyword>
<accession>A0A437GUN7</accession>
<protein>
    <recommendedName>
        <fullName evidence="13">3-isopropylmalate dehydratase large subunit</fullName>
        <ecNumber evidence="13">4.2.1.33</ecNumber>
    </recommendedName>
    <alternativeName>
        <fullName evidence="13">Alpha-IPM isomerase</fullName>
        <shortName evidence="13">IPMI</shortName>
    </alternativeName>
    <alternativeName>
        <fullName evidence="13">Isopropylmalate isomerase</fullName>
    </alternativeName>
</protein>
<evidence type="ECO:0000256" key="3">
    <source>
        <dbReference type="ARBA" id="ARBA00004729"/>
    </source>
</evidence>
<keyword evidence="9 13" id="KW-0408">Iron</keyword>
<dbReference type="Gene3D" id="3.30.499.10">
    <property type="entry name" value="Aconitase, domain 3"/>
    <property type="match status" value="2"/>
</dbReference>
<dbReference type="InterPro" id="IPR018136">
    <property type="entry name" value="Aconitase_4Fe-4S_BS"/>
</dbReference>
<evidence type="ECO:0000256" key="5">
    <source>
        <dbReference type="ARBA" id="ARBA00022430"/>
    </source>
</evidence>
<evidence type="ECO:0000256" key="1">
    <source>
        <dbReference type="ARBA" id="ARBA00000491"/>
    </source>
</evidence>
<dbReference type="InterPro" id="IPR004430">
    <property type="entry name" value="3-IsopropMal_deHydase_lsu"/>
</dbReference>
<keyword evidence="12 13" id="KW-0100">Branched-chain amino acid biosynthesis</keyword>
<comment type="similarity">
    <text evidence="13">Belongs to the aconitase/IPM isomerase family. LeuC type 1 subfamily.</text>
</comment>
<dbReference type="HAMAP" id="MF_01026">
    <property type="entry name" value="LeuC_type1"/>
    <property type="match status" value="1"/>
</dbReference>
<comment type="subunit">
    <text evidence="4 13">Heterodimer of LeuC and LeuD.</text>
</comment>
<dbReference type="NCBIfam" id="NF004016">
    <property type="entry name" value="PRK05478.1"/>
    <property type="match status" value="1"/>
</dbReference>
<feature type="binding site" evidence="13">
    <location>
        <position position="420"/>
    </location>
    <ligand>
        <name>[4Fe-4S] cluster</name>
        <dbReference type="ChEBI" id="CHEBI:49883"/>
    </ligand>
</feature>